<proteinExistence type="predicted"/>
<dbReference type="EMBL" id="BOOI01000081">
    <property type="protein sequence ID" value="GIH88501.1"/>
    <property type="molecule type" value="Genomic_DNA"/>
</dbReference>
<keyword evidence="2" id="KW-1185">Reference proteome</keyword>
<sequence>MIKSIKAIVIGGGYAGVPAASGWSSGLRPARVAAVVIGEGDRLRQAVLRAVTGAEKVAHLAFHTRLVAVHGGIPLRHAPADVGPEPVIQHREPGVRRPWCVALLATGSLRRGHIPARKATMGARNNEGAEYRWTSRASAALARADGGIQ</sequence>
<evidence type="ECO:0000313" key="1">
    <source>
        <dbReference type="EMBL" id="GIH88501.1"/>
    </source>
</evidence>
<dbReference type="Proteomes" id="UP000655044">
    <property type="component" value="Unassembled WGS sequence"/>
</dbReference>
<dbReference type="AlphaFoldDB" id="A0A8J3WI44"/>
<accession>A0A8J3WI44</accession>
<organism evidence="1 2">
    <name type="scientific">Planobispora rosea</name>
    <dbReference type="NCBI Taxonomy" id="35762"/>
    <lineage>
        <taxon>Bacteria</taxon>
        <taxon>Bacillati</taxon>
        <taxon>Actinomycetota</taxon>
        <taxon>Actinomycetes</taxon>
        <taxon>Streptosporangiales</taxon>
        <taxon>Streptosporangiaceae</taxon>
        <taxon>Planobispora</taxon>
    </lineage>
</organism>
<evidence type="ECO:0000313" key="2">
    <source>
        <dbReference type="Proteomes" id="UP000655044"/>
    </source>
</evidence>
<name>A0A8J3WI44_PLARO</name>
<comment type="caution">
    <text evidence="1">The sequence shown here is derived from an EMBL/GenBank/DDBJ whole genome shotgun (WGS) entry which is preliminary data.</text>
</comment>
<dbReference type="RefSeq" id="WP_189241900.1">
    <property type="nucleotide sequence ID" value="NZ_BMQP01000006.1"/>
</dbReference>
<protein>
    <submittedName>
        <fullName evidence="1">Uncharacterized protein</fullName>
    </submittedName>
</protein>
<gene>
    <name evidence="1" type="ORF">Pro02_69090</name>
</gene>
<reference evidence="1" key="1">
    <citation type="submission" date="2021-01" db="EMBL/GenBank/DDBJ databases">
        <title>Whole genome shotgun sequence of Planobispora rosea NBRC 15558.</title>
        <authorList>
            <person name="Komaki H."/>
            <person name="Tamura T."/>
        </authorList>
    </citation>
    <scope>NUCLEOTIDE SEQUENCE</scope>
    <source>
        <strain evidence="1">NBRC 15558</strain>
    </source>
</reference>